<dbReference type="PANTHER" id="PTHR22916:SF3">
    <property type="entry name" value="UDP-GLCNAC:BETAGAL BETA-1,3-N-ACETYLGLUCOSAMINYLTRANSFERASE-LIKE PROTEIN 1"/>
    <property type="match status" value="1"/>
</dbReference>
<organism evidence="2 3">
    <name type="scientific">Mesonia ostreae</name>
    <dbReference type="NCBI Taxonomy" id="861110"/>
    <lineage>
        <taxon>Bacteria</taxon>
        <taxon>Pseudomonadati</taxon>
        <taxon>Bacteroidota</taxon>
        <taxon>Flavobacteriia</taxon>
        <taxon>Flavobacteriales</taxon>
        <taxon>Flavobacteriaceae</taxon>
        <taxon>Mesonia</taxon>
    </lineage>
</organism>
<dbReference type="InterPro" id="IPR029044">
    <property type="entry name" value="Nucleotide-diphossugar_trans"/>
</dbReference>
<dbReference type="Pfam" id="PF00535">
    <property type="entry name" value="Glycos_transf_2"/>
    <property type="match status" value="1"/>
</dbReference>
<reference evidence="3" key="1">
    <citation type="submission" date="2023-07" db="EMBL/GenBank/DDBJ databases">
        <title>Isolating and identifying novel microbial strains from the Mariana Trench.</title>
        <authorList>
            <person name="Fu H."/>
        </authorList>
    </citation>
    <scope>NUCLEOTIDE SEQUENCE [LARGE SCALE GENOMIC DNA]</scope>
    <source>
        <strain evidence="3">T-y2</strain>
    </source>
</reference>
<dbReference type="RefSeq" id="WP_311402686.1">
    <property type="nucleotide sequence ID" value="NZ_JAVRBG010000018.1"/>
</dbReference>
<dbReference type="SUPFAM" id="SSF53448">
    <property type="entry name" value="Nucleotide-diphospho-sugar transferases"/>
    <property type="match status" value="1"/>
</dbReference>
<dbReference type="PANTHER" id="PTHR22916">
    <property type="entry name" value="GLYCOSYLTRANSFERASE"/>
    <property type="match status" value="1"/>
</dbReference>
<dbReference type="GO" id="GO:0016757">
    <property type="term" value="F:glycosyltransferase activity"/>
    <property type="evidence" value="ECO:0007669"/>
    <property type="project" value="UniProtKB-KW"/>
</dbReference>
<proteinExistence type="predicted"/>
<dbReference type="EC" id="2.4.-.-" evidence="2"/>
<dbReference type="Gene3D" id="3.90.550.10">
    <property type="entry name" value="Spore Coat Polysaccharide Biosynthesis Protein SpsA, Chain A"/>
    <property type="match status" value="1"/>
</dbReference>
<keyword evidence="3" id="KW-1185">Reference proteome</keyword>
<accession>A0ABU2KM12</accession>
<comment type="caution">
    <text evidence="2">The sequence shown here is derived from an EMBL/GenBank/DDBJ whole genome shotgun (WGS) entry which is preliminary data.</text>
</comment>
<feature type="domain" description="Glycosyltransferase 2-like" evidence="1">
    <location>
        <begin position="7"/>
        <end position="136"/>
    </location>
</feature>
<evidence type="ECO:0000313" key="2">
    <source>
        <dbReference type="EMBL" id="MDT0295758.1"/>
    </source>
</evidence>
<name>A0ABU2KM12_9FLAO</name>
<sequence length="305" mass="36081">MNRPLVSIIAVCYNHSRYAITTLESIVNQSYENIELIIMDDCSTDTSVAVIQDWIDKNNYDYKFVAHKQNQGLCKTLNEALEIAQGEFIQIISCDDILMENKIELQANLFNKLPSNYGVLHSNLIYVDELGNKLNRKENKKRAKFSGFYYYLLLESNQIAAPTLLYKRQALFDVGKFDERYSYEDLDILLKISKKFKIEYLDMPLIKYRILQSSLFRSRGLRGTMDRLQILFRNIEDKRSKNIVRKNNIKTSKAYLKKLKVNGDKAKYIKFFLRSLSYIPLNHSYDILNYFKYFWRTLKQKHQNT</sequence>
<protein>
    <submittedName>
        <fullName evidence="2">Glycosyltransferase</fullName>
        <ecNumber evidence="2">2.4.-.-</ecNumber>
    </submittedName>
</protein>
<evidence type="ECO:0000259" key="1">
    <source>
        <dbReference type="Pfam" id="PF00535"/>
    </source>
</evidence>
<keyword evidence="2" id="KW-0808">Transferase</keyword>
<evidence type="ECO:0000313" key="3">
    <source>
        <dbReference type="Proteomes" id="UP001182991"/>
    </source>
</evidence>
<gene>
    <name evidence="2" type="ORF">RLT85_14085</name>
</gene>
<dbReference type="EMBL" id="JAVRBG010000018">
    <property type="protein sequence ID" value="MDT0295758.1"/>
    <property type="molecule type" value="Genomic_DNA"/>
</dbReference>
<keyword evidence="2" id="KW-0328">Glycosyltransferase</keyword>
<dbReference type="Proteomes" id="UP001182991">
    <property type="component" value="Unassembled WGS sequence"/>
</dbReference>
<dbReference type="InterPro" id="IPR001173">
    <property type="entry name" value="Glyco_trans_2-like"/>
</dbReference>